<feature type="domain" description="Protein kinase" evidence="10">
    <location>
        <begin position="423"/>
        <end position="734"/>
    </location>
</feature>
<dbReference type="AlphaFoldDB" id="A0A077Z082"/>
<dbReference type="PANTHER" id="PTHR24416">
    <property type="entry name" value="TYROSINE-PROTEIN KINASE RECEPTOR"/>
    <property type="match status" value="1"/>
</dbReference>
<evidence type="ECO:0000256" key="3">
    <source>
        <dbReference type="ARBA" id="ARBA00022741"/>
    </source>
</evidence>
<reference evidence="11" key="2">
    <citation type="submission" date="2014-03" db="EMBL/GenBank/DDBJ databases">
        <title>The whipworm genome and dual-species transcriptomics of an intimate host-pathogen interaction.</title>
        <authorList>
            <person name="Foth B.J."/>
            <person name="Tsai I.J."/>
            <person name="Reid A.J."/>
            <person name="Bancroft A.J."/>
            <person name="Nichol S."/>
            <person name="Tracey A."/>
            <person name="Holroyd N."/>
            <person name="Cotton J.A."/>
            <person name="Stanley E.J."/>
            <person name="Zarowiecki M."/>
            <person name="Liu J.Z."/>
            <person name="Huckvale T."/>
            <person name="Cooper P.J."/>
            <person name="Grencis R.K."/>
            <person name="Berriman M."/>
        </authorList>
    </citation>
    <scope>NUCLEOTIDE SEQUENCE [LARGE SCALE GENOMIC DNA]</scope>
</reference>
<evidence type="ECO:0000256" key="1">
    <source>
        <dbReference type="ARBA" id="ARBA00004167"/>
    </source>
</evidence>
<evidence type="ECO:0000256" key="7">
    <source>
        <dbReference type="ARBA" id="ARBA00051243"/>
    </source>
</evidence>
<dbReference type="InterPro" id="IPR017441">
    <property type="entry name" value="Protein_kinase_ATP_BS"/>
</dbReference>
<dbReference type="GO" id="GO:0007169">
    <property type="term" value="P:cell surface receptor protein tyrosine kinase signaling pathway"/>
    <property type="evidence" value="ECO:0007669"/>
    <property type="project" value="TreeGrafter"/>
</dbReference>
<evidence type="ECO:0000313" key="11">
    <source>
        <dbReference type="EMBL" id="CDW53822.1"/>
    </source>
</evidence>
<keyword evidence="3 8" id="KW-0547">Nucleotide-binding</keyword>
<keyword evidence="6" id="KW-0829">Tyrosine-protein kinase</keyword>
<dbReference type="PROSITE" id="PS50011">
    <property type="entry name" value="PROTEIN_KINASE_DOM"/>
    <property type="match status" value="1"/>
</dbReference>
<keyword evidence="5 8" id="KW-0067">ATP-binding</keyword>
<keyword evidence="12" id="KW-1185">Reference proteome</keyword>
<comment type="catalytic activity">
    <reaction evidence="7">
        <text>L-tyrosyl-[protein] + ATP = O-phospho-L-tyrosyl-[protein] + ADP + H(+)</text>
        <dbReference type="Rhea" id="RHEA:10596"/>
        <dbReference type="Rhea" id="RHEA-COMP:10136"/>
        <dbReference type="Rhea" id="RHEA-COMP:20101"/>
        <dbReference type="ChEBI" id="CHEBI:15378"/>
        <dbReference type="ChEBI" id="CHEBI:30616"/>
        <dbReference type="ChEBI" id="CHEBI:46858"/>
        <dbReference type="ChEBI" id="CHEBI:61978"/>
        <dbReference type="ChEBI" id="CHEBI:456216"/>
        <dbReference type="EC" id="2.7.10.1"/>
    </reaction>
</comment>
<evidence type="ECO:0000259" key="10">
    <source>
        <dbReference type="PROSITE" id="PS50011"/>
    </source>
</evidence>
<reference evidence="11" key="1">
    <citation type="submission" date="2014-01" db="EMBL/GenBank/DDBJ databases">
        <authorList>
            <person name="Aslett M."/>
        </authorList>
    </citation>
    <scope>NUCLEOTIDE SEQUENCE</scope>
</reference>
<dbReference type="InterPro" id="IPR011009">
    <property type="entry name" value="Kinase-like_dom_sf"/>
</dbReference>
<evidence type="ECO:0000256" key="9">
    <source>
        <dbReference type="SAM" id="Phobius"/>
    </source>
</evidence>
<evidence type="ECO:0000256" key="5">
    <source>
        <dbReference type="ARBA" id="ARBA00022840"/>
    </source>
</evidence>
<dbReference type="EMBL" id="HG805868">
    <property type="protein sequence ID" value="CDW53822.1"/>
    <property type="molecule type" value="Genomic_DNA"/>
</dbReference>
<dbReference type="InterPro" id="IPR050122">
    <property type="entry name" value="RTK"/>
</dbReference>
<keyword evidence="9" id="KW-1133">Transmembrane helix</keyword>
<dbReference type="Gene3D" id="3.30.200.20">
    <property type="entry name" value="Phosphorylase Kinase, domain 1"/>
    <property type="match status" value="1"/>
</dbReference>
<accession>A0A077Z082</accession>
<dbReference type="GO" id="GO:0005524">
    <property type="term" value="F:ATP binding"/>
    <property type="evidence" value="ECO:0007669"/>
    <property type="project" value="UniProtKB-UniRule"/>
</dbReference>
<dbReference type="PROSITE" id="PS00107">
    <property type="entry name" value="PROTEIN_KINASE_ATP"/>
    <property type="match status" value="1"/>
</dbReference>
<keyword evidence="4 11" id="KW-0418">Kinase</keyword>
<keyword evidence="9" id="KW-0812">Transmembrane</keyword>
<dbReference type="GO" id="GO:0004714">
    <property type="term" value="F:transmembrane receptor protein tyrosine kinase activity"/>
    <property type="evidence" value="ECO:0007669"/>
    <property type="project" value="UniProtKB-EC"/>
</dbReference>
<dbReference type="SMART" id="SM00219">
    <property type="entry name" value="TyrKc"/>
    <property type="match status" value="1"/>
</dbReference>
<evidence type="ECO:0000256" key="8">
    <source>
        <dbReference type="PROSITE-ProRule" id="PRU10141"/>
    </source>
</evidence>
<dbReference type="OrthoDB" id="3256376at2759"/>
<evidence type="ECO:0000256" key="6">
    <source>
        <dbReference type="ARBA" id="ARBA00023137"/>
    </source>
</evidence>
<dbReference type="InterPro" id="IPR000719">
    <property type="entry name" value="Prot_kinase_dom"/>
</dbReference>
<gene>
    <name evidence="11" type="ORF">TTRE_0000208901</name>
</gene>
<dbReference type="STRING" id="36087.A0A077Z082"/>
<proteinExistence type="predicted"/>
<evidence type="ECO:0000313" key="12">
    <source>
        <dbReference type="Proteomes" id="UP000030665"/>
    </source>
</evidence>
<dbReference type="InterPro" id="IPR020635">
    <property type="entry name" value="Tyr_kinase_cat_dom"/>
</dbReference>
<dbReference type="CDD" id="cd00192">
    <property type="entry name" value="PTKc"/>
    <property type="match status" value="1"/>
</dbReference>
<organism evidence="11 12">
    <name type="scientific">Trichuris trichiura</name>
    <name type="common">Whipworm</name>
    <name type="synonym">Trichocephalus trichiurus</name>
    <dbReference type="NCBI Taxonomy" id="36087"/>
    <lineage>
        <taxon>Eukaryota</taxon>
        <taxon>Metazoa</taxon>
        <taxon>Ecdysozoa</taxon>
        <taxon>Nematoda</taxon>
        <taxon>Enoplea</taxon>
        <taxon>Dorylaimia</taxon>
        <taxon>Trichinellida</taxon>
        <taxon>Trichuridae</taxon>
        <taxon>Trichuris</taxon>
    </lineage>
</organism>
<dbReference type="InterPro" id="IPR001245">
    <property type="entry name" value="Ser-Thr/Tyr_kinase_cat_dom"/>
</dbReference>
<protein>
    <submittedName>
        <fullName evidence="11">TK protein kinase</fullName>
    </submittedName>
</protein>
<dbReference type="GO" id="GO:0005886">
    <property type="term" value="C:plasma membrane"/>
    <property type="evidence" value="ECO:0007669"/>
    <property type="project" value="TreeGrafter"/>
</dbReference>
<feature type="binding site" evidence="8">
    <location>
        <position position="457"/>
    </location>
    <ligand>
        <name>ATP</name>
        <dbReference type="ChEBI" id="CHEBI:30616"/>
    </ligand>
</feature>
<dbReference type="InterPro" id="IPR008266">
    <property type="entry name" value="Tyr_kinase_AS"/>
</dbReference>
<dbReference type="PANTHER" id="PTHR24416:SF594">
    <property type="entry name" value="PROTEIN KINASE DOMAIN-CONTAINING PROTEIN"/>
    <property type="match status" value="1"/>
</dbReference>
<dbReference type="PROSITE" id="PS00109">
    <property type="entry name" value="PROTEIN_KINASE_TYR"/>
    <property type="match status" value="1"/>
</dbReference>
<dbReference type="FunFam" id="1.10.510.10:FF:000554">
    <property type="entry name" value="Predicted protein"/>
    <property type="match status" value="1"/>
</dbReference>
<dbReference type="SUPFAM" id="SSF56112">
    <property type="entry name" value="Protein kinase-like (PK-like)"/>
    <property type="match status" value="1"/>
</dbReference>
<feature type="transmembrane region" description="Helical" evidence="9">
    <location>
        <begin position="337"/>
        <end position="360"/>
    </location>
</feature>
<name>A0A077Z082_TRITR</name>
<comment type="subcellular location">
    <subcellularLocation>
        <location evidence="1">Membrane</location>
        <topology evidence="1">Single-pass membrane protein</topology>
    </subcellularLocation>
</comment>
<keyword evidence="2" id="KW-0808">Transferase</keyword>
<dbReference type="Gene3D" id="1.10.510.10">
    <property type="entry name" value="Transferase(Phosphotransferase) domain 1"/>
    <property type="match status" value="1"/>
</dbReference>
<evidence type="ECO:0000256" key="2">
    <source>
        <dbReference type="ARBA" id="ARBA00022679"/>
    </source>
</evidence>
<dbReference type="GO" id="GO:0043235">
    <property type="term" value="C:receptor complex"/>
    <property type="evidence" value="ECO:0007669"/>
    <property type="project" value="TreeGrafter"/>
</dbReference>
<sequence length="766" mass="87322">MDFIYPTCTKCLLAYAKPPANVTVVFSVRKQYASKHLKAVVHWDAETDSNREAFYLIFTAKSEACELLFPGYYALKIPALRDFTAIIVRLKSARSWEIPTHTVELLPLTLNFGCRYRVELRSEPYVYGDPNYAVIVTVKIPTCVDSYCSCSAQPRVARPEIKSLVPFWDAKDETFKALLTWNFRWPKEQQNVSIEFHVRIADLVRKANVPPWRNVFRLRPAHLIIHARQDQQTYEALLVDLKNQTDYQVQMFALSQHLCRSKEVLRDFFVDVPLQGATNYTAQVEVGTRHTVADFSTLLPEQISTTALYTELANTTENTLPSASAIPVPTATTHEHYLIAILPTFSVLLIVIAGISCHLYRRKGLKPLVAKEKFLRVPNVPTFDVERVADSIMETNILYTEKEISDAQRLGLTDQFEISYDRLTFGRVIGQGAFGLVYIGFANSIRNQPGQLTVAIKQIKANASEEEKSAFRLEIDTMKLAGNHPNIIQMYGCVTLQDPNCMVMEYIPYGDLLQYLKTVRKEYEKRLSVSLKEYVNDSSLELLSHDGESPFERKVFPDGQMPKEGESALPRLSYSLDAAELQNFALQIANGMAHLESLCITHRDLAARNVLVGRGKCLKISDFGLSRSGIYVKTTSGRVPLRWLSIEAMRDHTYSTKSDMWAYGVVLWEICTLGGFPYSNVPDKEILLYLESGKRLEKPVCCSDAIYQLMLQCWSELPEDRPSFLRMQEMMKELTQGNRMYVDFYVSLDETQLSEDYCHLLEKRSS</sequence>
<dbReference type="Proteomes" id="UP000030665">
    <property type="component" value="Unassembled WGS sequence"/>
</dbReference>
<dbReference type="Pfam" id="PF07714">
    <property type="entry name" value="PK_Tyr_Ser-Thr"/>
    <property type="match status" value="1"/>
</dbReference>
<evidence type="ECO:0000256" key="4">
    <source>
        <dbReference type="ARBA" id="ARBA00022777"/>
    </source>
</evidence>
<keyword evidence="9" id="KW-0472">Membrane</keyword>